<dbReference type="InterPro" id="IPR038503">
    <property type="entry name" value="SpoIIIAH_sf"/>
</dbReference>
<reference evidence="2" key="1">
    <citation type="submission" date="2016-10" db="EMBL/GenBank/DDBJ databases">
        <authorList>
            <person name="Varghese N."/>
            <person name="Submissions S."/>
        </authorList>
    </citation>
    <scope>NUCLEOTIDE SEQUENCE [LARGE SCALE GENOMIC DNA]</scope>
    <source>
        <strain evidence="2">DSM 5463</strain>
    </source>
</reference>
<dbReference type="RefSeq" id="WP_103896071.1">
    <property type="nucleotide sequence ID" value="NZ_FNUK01000012.1"/>
</dbReference>
<dbReference type="InterPro" id="IPR024232">
    <property type="entry name" value="SpoIIIAH"/>
</dbReference>
<name>A0A1H5V4J6_9CLOT</name>
<dbReference type="EMBL" id="FNUK01000012">
    <property type="protein sequence ID" value="SEF82126.1"/>
    <property type="molecule type" value="Genomic_DNA"/>
</dbReference>
<dbReference type="Gene3D" id="1.10.287.4300">
    <property type="entry name" value="Stage III sporulation protein AH-like"/>
    <property type="match status" value="1"/>
</dbReference>
<gene>
    <name evidence="1" type="ORF">SAMN05660865_01104</name>
</gene>
<dbReference type="OrthoDB" id="1707181at2"/>
<dbReference type="Pfam" id="PF12685">
    <property type="entry name" value="SpoIIIAH"/>
    <property type="match status" value="1"/>
</dbReference>
<sequence>MSDVKRQTAIIAVLIMLIAVAGWAAKKFNDSADLTTISKSVENKEAVNYFAESRIAREQERSVVKQELEKIINSKDAAKSAKEAATTKLMQLNDRALKENKIESLVKEKGFEDALCFIDDNGVEVCVKSDNPLTSEEANQIKDIIVKTTGISPSRITVRQK</sequence>
<dbReference type="Proteomes" id="UP000242850">
    <property type="component" value="Unassembled WGS sequence"/>
</dbReference>
<dbReference type="AlphaFoldDB" id="A0A1H5V4J6"/>
<protein>
    <submittedName>
        <fullName evidence="1">Stage III sporulation protein AH</fullName>
    </submittedName>
</protein>
<keyword evidence="2" id="KW-1185">Reference proteome</keyword>
<evidence type="ECO:0000313" key="2">
    <source>
        <dbReference type="Proteomes" id="UP000242850"/>
    </source>
</evidence>
<accession>A0A1H5V4J6</accession>
<proteinExistence type="predicted"/>
<evidence type="ECO:0000313" key="1">
    <source>
        <dbReference type="EMBL" id="SEF82126.1"/>
    </source>
</evidence>
<organism evidence="1 2">
    <name type="scientific">Caloramator fervidus</name>
    <dbReference type="NCBI Taxonomy" id="29344"/>
    <lineage>
        <taxon>Bacteria</taxon>
        <taxon>Bacillati</taxon>
        <taxon>Bacillota</taxon>
        <taxon>Clostridia</taxon>
        <taxon>Eubacteriales</taxon>
        <taxon>Clostridiaceae</taxon>
        <taxon>Caloramator</taxon>
    </lineage>
</organism>